<evidence type="ECO:0000259" key="3">
    <source>
        <dbReference type="PROSITE" id="PS50977"/>
    </source>
</evidence>
<sequence length="188" mass="21134">MADFEDLRIVKTRQKLFAALAELLTEKRFDQISVSEIAQAAHISRATFYHHFPDTTALVAAYQQEVMMRIVQVVRHNDYNPANFLSQLMPFLDSEGALLGSLLSDNGTLAIQNQFKQGMRQIFRTKMLAHLNTTGIDMTNATVVNYLITFWTSAIFGVVQAWLTTGKRESPAELAAILKQIVPDNLTT</sequence>
<dbReference type="RefSeq" id="WP_125701712.1">
    <property type="nucleotide sequence ID" value="NZ_JBHTOM010000015.1"/>
</dbReference>
<dbReference type="Proteomes" id="UP001597195">
    <property type="component" value="Unassembled WGS sequence"/>
</dbReference>
<dbReference type="Pfam" id="PF00440">
    <property type="entry name" value="TetR_N"/>
    <property type="match status" value="1"/>
</dbReference>
<dbReference type="PRINTS" id="PR00455">
    <property type="entry name" value="HTHTETR"/>
</dbReference>
<dbReference type="InterPro" id="IPR009057">
    <property type="entry name" value="Homeodomain-like_sf"/>
</dbReference>
<keyword evidence="5" id="KW-1185">Reference proteome</keyword>
<protein>
    <submittedName>
        <fullName evidence="4">TetR/AcrR family transcriptional regulator</fullName>
    </submittedName>
</protein>
<dbReference type="InterPro" id="IPR039532">
    <property type="entry name" value="TetR_C_Firmicutes"/>
</dbReference>
<dbReference type="EMBL" id="JBHTOM010000015">
    <property type="protein sequence ID" value="MFD1549979.1"/>
    <property type="molecule type" value="Genomic_DNA"/>
</dbReference>
<name>A0ABW4H5Y1_9LACO</name>
<evidence type="ECO:0000256" key="1">
    <source>
        <dbReference type="ARBA" id="ARBA00023125"/>
    </source>
</evidence>
<dbReference type="Pfam" id="PF14278">
    <property type="entry name" value="TetR_C_8"/>
    <property type="match status" value="1"/>
</dbReference>
<feature type="DNA-binding region" description="H-T-H motif" evidence="2">
    <location>
        <begin position="33"/>
        <end position="52"/>
    </location>
</feature>
<dbReference type="SUPFAM" id="SSF46689">
    <property type="entry name" value="Homeodomain-like"/>
    <property type="match status" value="1"/>
</dbReference>
<dbReference type="PANTHER" id="PTHR43479:SF7">
    <property type="entry name" value="TETR-FAMILY TRANSCRIPTIONAL REGULATOR"/>
    <property type="match status" value="1"/>
</dbReference>
<comment type="caution">
    <text evidence="4">The sequence shown here is derived from an EMBL/GenBank/DDBJ whole genome shotgun (WGS) entry which is preliminary data.</text>
</comment>
<organism evidence="4 5">
    <name type="scientific">Levilactobacillus fuyuanensis</name>
    <dbReference type="NCBI Taxonomy" id="2486022"/>
    <lineage>
        <taxon>Bacteria</taxon>
        <taxon>Bacillati</taxon>
        <taxon>Bacillota</taxon>
        <taxon>Bacilli</taxon>
        <taxon>Lactobacillales</taxon>
        <taxon>Lactobacillaceae</taxon>
        <taxon>Levilactobacillus</taxon>
    </lineage>
</organism>
<proteinExistence type="predicted"/>
<evidence type="ECO:0000256" key="2">
    <source>
        <dbReference type="PROSITE-ProRule" id="PRU00335"/>
    </source>
</evidence>
<dbReference type="PROSITE" id="PS50977">
    <property type="entry name" value="HTH_TETR_2"/>
    <property type="match status" value="1"/>
</dbReference>
<keyword evidence="1 2" id="KW-0238">DNA-binding</keyword>
<dbReference type="InterPro" id="IPR050624">
    <property type="entry name" value="HTH-type_Tx_Regulator"/>
</dbReference>
<dbReference type="InterPro" id="IPR001647">
    <property type="entry name" value="HTH_TetR"/>
</dbReference>
<feature type="domain" description="HTH tetR-type" evidence="3">
    <location>
        <begin position="10"/>
        <end position="70"/>
    </location>
</feature>
<accession>A0ABW4H5Y1</accession>
<gene>
    <name evidence="4" type="ORF">ACFQ5T_09840</name>
</gene>
<evidence type="ECO:0000313" key="5">
    <source>
        <dbReference type="Proteomes" id="UP001597195"/>
    </source>
</evidence>
<dbReference type="PANTHER" id="PTHR43479">
    <property type="entry name" value="ACREF/ENVCD OPERON REPRESSOR-RELATED"/>
    <property type="match status" value="1"/>
</dbReference>
<reference evidence="5" key="1">
    <citation type="journal article" date="2019" name="Int. J. Syst. Evol. Microbiol.">
        <title>The Global Catalogue of Microorganisms (GCM) 10K type strain sequencing project: providing services to taxonomists for standard genome sequencing and annotation.</title>
        <authorList>
            <consortium name="The Broad Institute Genomics Platform"/>
            <consortium name="The Broad Institute Genome Sequencing Center for Infectious Disease"/>
            <person name="Wu L."/>
            <person name="Ma J."/>
        </authorList>
    </citation>
    <scope>NUCLEOTIDE SEQUENCE [LARGE SCALE GENOMIC DNA]</scope>
    <source>
        <strain evidence="5">CCM 8906</strain>
    </source>
</reference>
<dbReference type="Gene3D" id="1.10.357.10">
    <property type="entry name" value="Tetracycline Repressor, domain 2"/>
    <property type="match status" value="1"/>
</dbReference>
<evidence type="ECO:0000313" key="4">
    <source>
        <dbReference type="EMBL" id="MFD1549979.1"/>
    </source>
</evidence>